<reference evidence="1 2" key="1">
    <citation type="submission" date="2023-10" db="EMBL/GenBank/DDBJ databases">
        <title>Draft genome sequence of Xylaria bambusicola isolate GMP-LS, the root and basal stem rot pathogen of sugarcane in Indonesia.</title>
        <authorList>
            <person name="Selvaraj P."/>
            <person name="Muralishankar V."/>
            <person name="Muruganantham S."/>
            <person name="Sp S."/>
            <person name="Haryani S."/>
            <person name="Lau K.J.X."/>
            <person name="Naqvi N.I."/>
        </authorList>
    </citation>
    <scope>NUCLEOTIDE SEQUENCE [LARGE SCALE GENOMIC DNA]</scope>
    <source>
        <strain evidence="1">GMP-LS</strain>
    </source>
</reference>
<organism evidence="1 2">
    <name type="scientific">Xylaria bambusicola</name>
    <dbReference type="NCBI Taxonomy" id="326684"/>
    <lineage>
        <taxon>Eukaryota</taxon>
        <taxon>Fungi</taxon>
        <taxon>Dikarya</taxon>
        <taxon>Ascomycota</taxon>
        <taxon>Pezizomycotina</taxon>
        <taxon>Sordariomycetes</taxon>
        <taxon>Xylariomycetidae</taxon>
        <taxon>Xylariales</taxon>
        <taxon>Xylariaceae</taxon>
        <taxon>Xylaria</taxon>
    </lineage>
</organism>
<dbReference type="Pfam" id="PF09351">
    <property type="entry name" value="DUF1993"/>
    <property type="match status" value="1"/>
</dbReference>
<evidence type="ECO:0000313" key="1">
    <source>
        <dbReference type="EMBL" id="KAK5630298.1"/>
    </source>
</evidence>
<comment type="caution">
    <text evidence="1">The sequence shown here is derived from an EMBL/GenBank/DDBJ whole genome shotgun (WGS) entry which is preliminary data.</text>
</comment>
<keyword evidence="2" id="KW-1185">Reference proteome</keyword>
<dbReference type="Proteomes" id="UP001305414">
    <property type="component" value="Unassembled WGS sequence"/>
</dbReference>
<dbReference type="SUPFAM" id="SSF109854">
    <property type="entry name" value="DinB/YfiT-like putative metalloenzymes"/>
    <property type="match status" value="1"/>
</dbReference>
<gene>
    <name evidence="1" type="ORF">RRF57_006013</name>
</gene>
<dbReference type="AlphaFoldDB" id="A0AAN7UIQ6"/>
<proteinExistence type="predicted"/>
<dbReference type="InterPro" id="IPR034660">
    <property type="entry name" value="DinB/YfiT-like"/>
</dbReference>
<dbReference type="InterPro" id="IPR018531">
    <property type="entry name" value="DUF1993"/>
</dbReference>
<dbReference type="Gene3D" id="1.20.120.450">
    <property type="entry name" value="dinb family like domain"/>
    <property type="match status" value="1"/>
</dbReference>
<dbReference type="EMBL" id="JAWHQM010000015">
    <property type="protein sequence ID" value="KAK5630298.1"/>
    <property type="molecule type" value="Genomic_DNA"/>
</dbReference>
<sequence length="104" mass="11791">MTSLYELTIPFLIKALKTEQTLLAKAEAFEGASIDDLVNTTFATEPAKMWPLWKQIAISALHAQVTVGSFRKTTPKHYDIRAETSMWAIFLSYPSQPVLMYHVE</sequence>
<evidence type="ECO:0000313" key="2">
    <source>
        <dbReference type="Proteomes" id="UP001305414"/>
    </source>
</evidence>
<accession>A0AAN7UIQ6</accession>
<name>A0AAN7UIQ6_9PEZI</name>
<protein>
    <submittedName>
        <fullName evidence="1">Uncharacterized protein</fullName>
    </submittedName>
</protein>